<comment type="caution">
    <text evidence="2">The sequence shown here is derived from an EMBL/GenBank/DDBJ whole genome shotgun (WGS) entry which is preliminary data.</text>
</comment>
<feature type="chain" id="PRO_5040370745" evidence="1">
    <location>
        <begin position="21"/>
        <end position="121"/>
    </location>
</feature>
<evidence type="ECO:0000313" key="3">
    <source>
        <dbReference type="Proteomes" id="UP000789759"/>
    </source>
</evidence>
<feature type="signal peptide" evidence="1">
    <location>
        <begin position="1"/>
        <end position="20"/>
    </location>
</feature>
<evidence type="ECO:0000256" key="1">
    <source>
        <dbReference type="SAM" id="SignalP"/>
    </source>
</evidence>
<dbReference type="AlphaFoldDB" id="A0A9N9NTH7"/>
<dbReference type="Proteomes" id="UP000789759">
    <property type="component" value="Unassembled WGS sequence"/>
</dbReference>
<evidence type="ECO:0000313" key="2">
    <source>
        <dbReference type="EMBL" id="CAG8762521.1"/>
    </source>
</evidence>
<sequence>MNQKIIFVFILSVAFYIVNAIPLQKRAPPFQNCPHFNSDLTVSFSPDPIASNQDVIFEIAATIPSDIDNKGVILTSFYKYNAKDPIEDPNEKYFPATSANQSIFQVVPLTAPELPQQYYIQ</sequence>
<dbReference type="EMBL" id="CAJVQA010020210">
    <property type="protein sequence ID" value="CAG8762521.1"/>
    <property type="molecule type" value="Genomic_DNA"/>
</dbReference>
<reference evidence="2" key="1">
    <citation type="submission" date="2021-06" db="EMBL/GenBank/DDBJ databases">
        <authorList>
            <person name="Kallberg Y."/>
            <person name="Tangrot J."/>
            <person name="Rosling A."/>
        </authorList>
    </citation>
    <scope>NUCLEOTIDE SEQUENCE</scope>
    <source>
        <strain evidence="2">FL966</strain>
    </source>
</reference>
<name>A0A9N9NTH7_9GLOM</name>
<proteinExistence type="predicted"/>
<feature type="non-terminal residue" evidence="2">
    <location>
        <position position="121"/>
    </location>
</feature>
<protein>
    <submittedName>
        <fullName evidence="2">12772_t:CDS:1</fullName>
    </submittedName>
</protein>
<accession>A0A9N9NTH7</accession>
<gene>
    <name evidence="2" type="ORF">CPELLU_LOCUS15397</name>
</gene>
<keyword evidence="1" id="KW-0732">Signal</keyword>
<keyword evidence="3" id="KW-1185">Reference proteome</keyword>
<organism evidence="2 3">
    <name type="scientific">Cetraspora pellucida</name>
    <dbReference type="NCBI Taxonomy" id="1433469"/>
    <lineage>
        <taxon>Eukaryota</taxon>
        <taxon>Fungi</taxon>
        <taxon>Fungi incertae sedis</taxon>
        <taxon>Mucoromycota</taxon>
        <taxon>Glomeromycotina</taxon>
        <taxon>Glomeromycetes</taxon>
        <taxon>Diversisporales</taxon>
        <taxon>Gigasporaceae</taxon>
        <taxon>Cetraspora</taxon>
    </lineage>
</organism>